<proteinExistence type="predicted"/>
<dbReference type="GeneID" id="18925687"/>
<dbReference type="KEGG" id="mlr:MELLADRAFT_115826"/>
<sequence>MVRGQSDMDQNIILASKRGQSTSRLLEEGQPLFANFKTSKLYPGNASASP</sequence>
<gene>
    <name evidence="1" type="ORF">MELLADRAFT_115826</name>
</gene>
<dbReference type="HOGENOM" id="CLU_3125418_0_0_1"/>
<dbReference type="VEuPathDB" id="FungiDB:MELLADRAFT_115826"/>
<reference evidence="2" key="1">
    <citation type="journal article" date="2011" name="Proc. Natl. Acad. Sci. U.S.A.">
        <title>Obligate biotrophy features unraveled by the genomic analysis of rust fungi.</title>
        <authorList>
            <person name="Duplessis S."/>
            <person name="Cuomo C.A."/>
            <person name="Lin Y.-C."/>
            <person name="Aerts A."/>
            <person name="Tisserant E."/>
            <person name="Veneault-Fourrey C."/>
            <person name="Joly D.L."/>
            <person name="Hacquard S."/>
            <person name="Amselem J."/>
            <person name="Cantarel B.L."/>
            <person name="Chiu R."/>
            <person name="Coutinho P.M."/>
            <person name="Feau N."/>
            <person name="Field M."/>
            <person name="Frey P."/>
            <person name="Gelhaye E."/>
            <person name="Goldberg J."/>
            <person name="Grabherr M.G."/>
            <person name="Kodira C.D."/>
            <person name="Kohler A."/>
            <person name="Kuees U."/>
            <person name="Lindquist E.A."/>
            <person name="Lucas S.M."/>
            <person name="Mago R."/>
            <person name="Mauceli E."/>
            <person name="Morin E."/>
            <person name="Murat C."/>
            <person name="Pangilinan J.L."/>
            <person name="Park R."/>
            <person name="Pearson M."/>
            <person name="Quesneville H."/>
            <person name="Rouhier N."/>
            <person name="Sakthikumar S."/>
            <person name="Salamov A.A."/>
            <person name="Schmutz J."/>
            <person name="Selles B."/>
            <person name="Shapiro H."/>
            <person name="Tanguay P."/>
            <person name="Tuskan G.A."/>
            <person name="Henrissat B."/>
            <person name="Van de Peer Y."/>
            <person name="Rouze P."/>
            <person name="Ellis J.G."/>
            <person name="Dodds P.N."/>
            <person name="Schein J.E."/>
            <person name="Zhong S."/>
            <person name="Hamelin R.C."/>
            <person name="Grigoriev I.V."/>
            <person name="Szabo L.J."/>
            <person name="Martin F."/>
        </authorList>
    </citation>
    <scope>NUCLEOTIDE SEQUENCE [LARGE SCALE GENOMIC DNA]</scope>
    <source>
        <strain evidence="2">98AG31 / pathotype 3-4-7</strain>
    </source>
</reference>
<dbReference type="AlphaFoldDB" id="F4REK5"/>
<keyword evidence="2" id="KW-1185">Reference proteome</keyword>
<name>F4REK5_MELLP</name>
<dbReference type="Proteomes" id="UP000001072">
    <property type="component" value="Unassembled WGS sequence"/>
</dbReference>
<dbReference type="InParanoid" id="F4REK5"/>
<dbReference type="RefSeq" id="XP_007407472.1">
    <property type="nucleotide sequence ID" value="XM_007407410.1"/>
</dbReference>
<protein>
    <submittedName>
        <fullName evidence="1">Uncharacterized protein</fullName>
    </submittedName>
</protein>
<dbReference type="EMBL" id="GL883098">
    <property type="protein sequence ID" value="EGG09112.1"/>
    <property type="molecule type" value="Genomic_DNA"/>
</dbReference>
<evidence type="ECO:0000313" key="1">
    <source>
        <dbReference type="EMBL" id="EGG09112.1"/>
    </source>
</evidence>
<organism evidence="2">
    <name type="scientific">Melampsora larici-populina (strain 98AG31 / pathotype 3-4-7)</name>
    <name type="common">Poplar leaf rust fungus</name>
    <dbReference type="NCBI Taxonomy" id="747676"/>
    <lineage>
        <taxon>Eukaryota</taxon>
        <taxon>Fungi</taxon>
        <taxon>Dikarya</taxon>
        <taxon>Basidiomycota</taxon>
        <taxon>Pucciniomycotina</taxon>
        <taxon>Pucciniomycetes</taxon>
        <taxon>Pucciniales</taxon>
        <taxon>Melampsoraceae</taxon>
        <taxon>Melampsora</taxon>
    </lineage>
</organism>
<accession>F4REK5</accession>
<evidence type="ECO:0000313" key="2">
    <source>
        <dbReference type="Proteomes" id="UP000001072"/>
    </source>
</evidence>